<dbReference type="AlphaFoldDB" id="Q1N6D4"/>
<sequence>MPMLIPALTVGLLAGMRKAFDIKKALGGPISLIVCISFFHWLVSYLHVLPSVLIVVVFSISTLAYYLTLKSGNLIGMLILISVALISVMGTKSLAAMTIIRNGFIEGSITALVLIPILFWLFPSNARQPQEEIYEPDNQGHHLTRAIMRSIFMLFLLAWLYTFLDTSHITLAIAAIFTLVFPCKEHQFEEAKERSIATIIGSLLMLAILGVFSHIGHFSVLLMTTLMAALYLGHKMMEGPLPPMVYQFALSVMLALLVGALNNQVPVYASILRVALTLVGTIGSVYLYALLEQLILKDNTLSPIKSKNPS</sequence>
<keyword evidence="8" id="KW-1185">Reference proteome</keyword>
<comment type="caution">
    <text evidence="7">The sequence shown here is derived from an EMBL/GenBank/DDBJ whole genome shotgun (WGS) entry which is preliminary data.</text>
</comment>
<feature type="transmembrane region" description="Helical" evidence="5">
    <location>
        <begin position="103"/>
        <end position="122"/>
    </location>
</feature>
<keyword evidence="3 5" id="KW-1133">Transmembrane helix</keyword>
<evidence type="ECO:0000313" key="7">
    <source>
        <dbReference type="EMBL" id="EAT13658.1"/>
    </source>
</evidence>
<dbReference type="InterPro" id="IPR049453">
    <property type="entry name" value="Memb_transporter_dom"/>
</dbReference>
<evidence type="ECO:0000313" key="8">
    <source>
        <dbReference type="Proteomes" id="UP000004263"/>
    </source>
</evidence>
<dbReference type="Proteomes" id="UP000004263">
    <property type="component" value="Unassembled WGS sequence"/>
</dbReference>
<feature type="transmembrane region" description="Helical" evidence="5">
    <location>
        <begin position="245"/>
        <end position="261"/>
    </location>
</feature>
<evidence type="ECO:0000256" key="3">
    <source>
        <dbReference type="ARBA" id="ARBA00022989"/>
    </source>
</evidence>
<keyword evidence="2 5" id="KW-0812">Transmembrane</keyword>
<feature type="transmembrane region" description="Helical" evidence="5">
    <location>
        <begin position="167"/>
        <end position="183"/>
    </location>
</feature>
<name>Q1N6D4_9GAMM</name>
<proteinExistence type="predicted"/>
<evidence type="ECO:0000256" key="4">
    <source>
        <dbReference type="ARBA" id="ARBA00023136"/>
    </source>
</evidence>
<evidence type="ECO:0000259" key="6">
    <source>
        <dbReference type="Pfam" id="PF13515"/>
    </source>
</evidence>
<dbReference type="HOGENOM" id="CLU_862980_0_0_6"/>
<organism evidence="7 8">
    <name type="scientific">Bermanella marisrubri</name>
    <dbReference type="NCBI Taxonomy" id="207949"/>
    <lineage>
        <taxon>Bacteria</taxon>
        <taxon>Pseudomonadati</taxon>
        <taxon>Pseudomonadota</taxon>
        <taxon>Gammaproteobacteria</taxon>
        <taxon>Oceanospirillales</taxon>
        <taxon>Oceanospirillaceae</taxon>
        <taxon>Bermanella</taxon>
    </lineage>
</organism>
<gene>
    <name evidence="7" type="ORF">RED65_09709</name>
</gene>
<dbReference type="GO" id="GO:0016020">
    <property type="term" value="C:membrane"/>
    <property type="evidence" value="ECO:0007669"/>
    <property type="project" value="UniProtKB-SubCell"/>
</dbReference>
<feature type="transmembrane region" description="Helical" evidence="5">
    <location>
        <begin position="74"/>
        <end position="91"/>
    </location>
</feature>
<keyword evidence="4 5" id="KW-0472">Membrane</keyword>
<evidence type="ECO:0000256" key="5">
    <source>
        <dbReference type="SAM" id="Phobius"/>
    </source>
</evidence>
<accession>Q1N6D4</accession>
<dbReference type="EMBL" id="AAQH01000001">
    <property type="protein sequence ID" value="EAT13658.1"/>
    <property type="molecule type" value="Genomic_DNA"/>
</dbReference>
<feature type="domain" description="Integral membrane bound transporter" evidence="6">
    <location>
        <begin position="157"/>
        <end position="282"/>
    </location>
</feature>
<protein>
    <recommendedName>
        <fullName evidence="6">Integral membrane bound transporter domain-containing protein</fullName>
    </recommendedName>
</protein>
<evidence type="ECO:0000256" key="2">
    <source>
        <dbReference type="ARBA" id="ARBA00022692"/>
    </source>
</evidence>
<feature type="transmembrane region" description="Helical" evidence="5">
    <location>
        <begin position="43"/>
        <end position="67"/>
    </location>
</feature>
<evidence type="ECO:0000256" key="1">
    <source>
        <dbReference type="ARBA" id="ARBA00004141"/>
    </source>
</evidence>
<reference evidence="7 8" key="1">
    <citation type="submission" date="2006-03" db="EMBL/GenBank/DDBJ databases">
        <authorList>
            <person name="Pinhassi J."/>
            <person name="Pedros-Alio C."/>
            <person name="Ferriera S."/>
            <person name="Johnson J."/>
            <person name="Kravitz S."/>
            <person name="Halpern A."/>
            <person name="Remington K."/>
            <person name="Beeson K."/>
            <person name="Tran B."/>
            <person name="Rogers Y.-H."/>
            <person name="Friedman R."/>
            <person name="Venter J.C."/>
        </authorList>
    </citation>
    <scope>NUCLEOTIDE SEQUENCE [LARGE SCALE GENOMIC DNA]</scope>
    <source>
        <strain evidence="7 8">RED65</strain>
    </source>
</reference>
<comment type="subcellular location">
    <subcellularLocation>
        <location evidence="1">Membrane</location>
        <topology evidence="1">Multi-pass membrane protein</topology>
    </subcellularLocation>
</comment>
<feature type="transmembrane region" description="Helical" evidence="5">
    <location>
        <begin position="267"/>
        <end position="291"/>
    </location>
</feature>
<dbReference type="Pfam" id="PF13515">
    <property type="entry name" value="FUSC_2"/>
    <property type="match status" value="1"/>
</dbReference>